<reference evidence="1 2" key="1">
    <citation type="submission" date="2013-12" db="EMBL/GenBank/DDBJ databases">
        <title>Interactions Between Genome Architecture and Virulence Genes in Pseudomonas syringae, strain CC1557 as a model.</title>
        <authorList>
            <person name="Baltrus D."/>
            <person name="Hockett K."/>
            <person name="Karlsrud E."/>
            <person name="Dougherty K."/>
            <person name="Nishimura M."/>
        </authorList>
    </citation>
    <scope>NUCLEOTIDE SEQUENCE [LARGE SCALE GENOMIC DNA]</scope>
    <source>
        <strain evidence="1 2">CC1557</strain>
    </source>
</reference>
<dbReference type="eggNOG" id="ENOG5032W66">
    <property type="taxonomic scope" value="Bacteria"/>
</dbReference>
<dbReference type="EMBL" id="CP007014">
    <property type="protein sequence ID" value="AHG40992.1"/>
    <property type="molecule type" value="Genomic_DNA"/>
</dbReference>
<protein>
    <submittedName>
        <fullName evidence="1">Uncharacterized protein</fullName>
    </submittedName>
</protein>
<proteinExistence type="predicted"/>
<evidence type="ECO:0000313" key="2">
    <source>
        <dbReference type="Proteomes" id="UP000019089"/>
    </source>
</evidence>
<organism evidence="1 2">
    <name type="scientific">Pseudomonas syringae CC1557</name>
    <dbReference type="NCBI Taxonomy" id="1357279"/>
    <lineage>
        <taxon>Bacteria</taxon>
        <taxon>Pseudomonadati</taxon>
        <taxon>Pseudomonadota</taxon>
        <taxon>Gammaproteobacteria</taxon>
        <taxon>Pseudomonadales</taxon>
        <taxon>Pseudomonadaceae</taxon>
        <taxon>Pseudomonas</taxon>
        <taxon>Pseudomonas syringae</taxon>
    </lineage>
</organism>
<dbReference type="Proteomes" id="UP000019089">
    <property type="component" value="Chromosome"/>
</dbReference>
<dbReference type="HOGENOM" id="CLU_085352_0_0_6"/>
<name>W0MRD9_PSESX</name>
<gene>
    <name evidence="1" type="ORF">N018_12400</name>
</gene>
<accession>W0MRD9</accession>
<dbReference type="AlphaFoldDB" id="W0MRD9"/>
<sequence length="204" mass="22286">MHVVLTWESIMIGENWERKNYRAKLDACQGSGMPTRALSSTDEAKLGTGEVEILIDARRQSARQTSWTFGADGDGAKTTCLIKLEAHVDQSANEDDTGLYEAIDSDSRIQERQNLQSIGWKLIGEEQIKGQPCTRWQNDRQSVCTWSGGMKWGFVELPSDAAGCTVDGAGTYLNAIPLEAEPLKGGSGCRMQVKSFSLGKGLLP</sequence>
<evidence type="ECO:0000313" key="1">
    <source>
        <dbReference type="EMBL" id="AHG40992.1"/>
    </source>
</evidence>
<dbReference type="KEGG" id="psyr:N018_12400"/>